<evidence type="ECO:0000256" key="3">
    <source>
        <dbReference type="ARBA" id="ARBA00022801"/>
    </source>
</evidence>
<name>A0ABT3GWB6_9RHOB</name>
<dbReference type="PANTHER" id="PTHR11717:SF31">
    <property type="entry name" value="LOW MOLECULAR WEIGHT PROTEIN-TYROSINE-PHOSPHATASE ETP-RELATED"/>
    <property type="match status" value="1"/>
</dbReference>
<organism evidence="7 8">
    <name type="scientific">Pararhodobacter zhoushanensis</name>
    <dbReference type="NCBI Taxonomy" id="2479545"/>
    <lineage>
        <taxon>Bacteria</taxon>
        <taxon>Pseudomonadati</taxon>
        <taxon>Pseudomonadota</taxon>
        <taxon>Alphaproteobacteria</taxon>
        <taxon>Rhodobacterales</taxon>
        <taxon>Paracoccaceae</taxon>
        <taxon>Pararhodobacter</taxon>
    </lineage>
</organism>
<protein>
    <recommendedName>
        <fullName evidence="2">protein-tyrosine-phosphatase</fullName>
        <ecNumber evidence="2">3.1.3.48</ecNumber>
    </recommendedName>
</protein>
<evidence type="ECO:0000313" key="7">
    <source>
        <dbReference type="EMBL" id="MCW1931822.1"/>
    </source>
</evidence>
<dbReference type="EC" id="3.1.3.48" evidence="2"/>
<dbReference type="CDD" id="cd16343">
    <property type="entry name" value="LMWPTP"/>
    <property type="match status" value="1"/>
</dbReference>
<evidence type="ECO:0000256" key="5">
    <source>
        <dbReference type="ARBA" id="ARBA00051722"/>
    </source>
</evidence>
<dbReference type="PANTHER" id="PTHR11717">
    <property type="entry name" value="LOW MOLECULAR WEIGHT PROTEIN TYROSINE PHOSPHATASE"/>
    <property type="match status" value="1"/>
</dbReference>
<evidence type="ECO:0000256" key="4">
    <source>
        <dbReference type="ARBA" id="ARBA00022912"/>
    </source>
</evidence>
<evidence type="ECO:0000313" key="8">
    <source>
        <dbReference type="Proteomes" id="UP001208938"/>
    </source>
</evidence>
<comment type="similarity">
    <text evidence="1">Belongs to the low molecular weight phosphotyrosine protein phosphatase family.</text>
</comment>
<keyword evidence="8" id="KW-1185">Reference proteome</keyword>
<dbReference type="InterPro" id="IPR036196">
    <property type="entry name" value="Ptyr_pPase_sf"/>
</dbReference>
<reference evidence="7 8" key="1">
    <citation type="submission" date="2022-10" db="EMBL/GenBank/DDBJ databases">
        <title>Pararhodobacter sp. nov., isolated from marine algae.</title>
        <authorList>
            <person name="Choi B.J."/>
            <person name="Kim J.M."/>
            <person name="Lee J.K."/>
            <person name="Choi D.G."/>
            <person name="Jeon C.O."/>
        </authorList>
    </citation>
    <scope>NUCLEOTIDE SEQUENCE [LARGE SCALE GENOMIC DNA]</scope>
    <source>
        <strain evidence="7 8">ZQ420</strain>
    </source>
</reference>
<dbReference type="PRINTS" id="PR00719">
    <property type="entry name" value="LMWPTPASE"/>
</dbReference>
<sequence>MKIESVLVVCVGNICRSPLGERLLRAELEQRGAQISVTSAGLHAVVGHPADTETFGVAAKRGVSLDGHQARRFTLEMGRDHDLILVMEPAHRIEIARTAPALSGKVFLFDQWSGAKGIADPYRRSKDFHEAVFLLIHDGAQDWAAKLAPSAANPGPAGQTC</sequence>
<dbReference type="InterPro" id="IPR017867">
    <property type="entry name" value="Tyr_phospatase_low_mol_wt"/>
</dbReference>
<comment type="caution">
    <text evidence="7">The sequence shown here is derived from an EMBL/GenBank/DDBJ whole genome shotgun (WGS) entry which is preliminary data.</text>
</comment>
<comment type="catalytic activity">
    <reaction evidence="5">
        <text>O-phospho-L-tyrosyl-[protein] + H2O = L-tyrosyl-[protein] + phosphate</text>
        <dbReference type="Rhea" id="RHEA:10684"/>
        <dbReference type="Rhea" id="RHEA-COMP:10136"/>
        <dbReference type="Rhea" id="RHEA-COMP:20101"/>
        <dbReference type="ChEBI" id="CHEBI:15377"/>
        <dbReference type="ChEBI" id="CHEBI:43474"/>
        <dbReference type="ChEBI" id="CHEBI:46858"/>
        <dbReference type="ChEBI" id="CHEBI:61978"/>
        <dbReference type="EC" id="3.1.3.48"/>
    </reaction>
</comment>
<dbReference type="Pfam" id="PF01451">
    <property type="entry name" value="LMWPc"/>
    <property type="match status" value="1"/>
</dbReference>
<dbReference type="RefSeq" id="WP_264504907.1">
    <property type="nucleotide sequence ID" value="NZ_JAPDFL010000001.1"/>
</dbReference>
<accession>A0ABT3GWB6</accession>
<gene>
    <name evidence="7" type="ORF">OKW52_05995</name>
</gene>
<keyword evidence="4" id="KW-0904">Protein phosphatase</keyword>
<dbReference type="EMBL" id="JAPDFL010000001">
    <property type="protein sequence ID" value="MCW1931822.1"/>
    <property type="molecule type" value="Genomic_DNA"/>
</dbReference>
<dbReference type="InterPro" id="IPR050438">
    <property type="entry name" value="LMW_PTPase"/>
</dbReference>
<dbReference type="InterPro" id="IPR023485">
    <property type="entry name" value="Ptyr_pPase"/>
</dbReference>
<dbReference type="SUPFAM" id="SSF52788">
    <property type="entry name" value="Phosphotyrosine protein phosphatases I"/>
    <property type="match status" value="1"/>
</dbReference>
<evidence type="ECO:0000256" key="1">
    <source>
        <dbReference type="ARBA" id="ARBA00011063"/>
    </source>
</evidence>
<dbReference type="SMART" id="SM00226">
    <property type="entry name" value="LMWPc"/>
    <property type="match status" value="1"/>
</dbReference>
<keyword evidence="3" id="KW-0378">Hydrolase</keyword>
<evidence type="ECO:0000259" key="6">
    <source>
        <dbReference type="SMART" id="SM00226"/>
    </source>
</evidence>
<dbReference type="Gene3D" id="3.40.50.2300">
    <property type="match status" value="1"/>
</dbReference>
<evidence type="ECO:0000256" key="2">
    <source>
        <dbReference type="ARBA" id="ARBA00013064"/>
    </source>
</evidence>
<feature type="domain" description="Phosphotyrosine protein phosphatase I" evidence="6">
    <location>
        <begin position="4"/>
        <end position="146"/>
    </location>
</feature>
<proteinExistence type="inferred from homology"/>
<dbReference type="Proteomes" id="UP001208938">
    <property type="component" value="Unassembled WGS sequence"/>
</dbReference>